<accession>A0A1Q9ESC5</accession>
<name>A0A1Q9ESC5_SYMMI</name>
<dbReference type="Proteomes" id="UP000186817">
    <property type="component" value="Unassembled WGS sequence"/>
</dbReference>
<protein>
    <submittedName>
        <fullName evidence="2">Uncharacterized protein</fullName>
    </submittedName>
</protein>
<reference evidence="2 3" key="1">
    <citation type="submission" date="2016-02" db="EMBL/GenBank/DDBJ databases">
        <title>Genome analysis of coral dinoflagellate symbionts highlights evolutionary adaptations to a symbiotic lifestyle.</title>
        <authorList>
            <person name="Aranda M."/>
            <person name="Li Y."/>
            <person name="Liew Y.J."/>
            <person name="Baumgarten S."/>
            <person name="Simakov O."/>
            <person name="Wilson M."/>
            <person name="Piel J."/>
            <person name="Ashoor H."/>
            <person name="Bougouffa S."/>
            <person name="Bajic V.B."/>
            <person name="Ryu T."/>
            <person name="Ravasi T."/>
            <person name="Bayer T."/>
            <person name="Micklem G."/>
            <person name="Kim H."/>
            <person name="Bhak J."/>
            <person name="Lajeunesse T.C."/>
            <person name="Voolstra C.R."/>
        </authorList>
    </citation>
    <scope>NUCLEOTIDE SEQUENCE [LARGE SCALE GENOMIC DNA]</scope>
    <source>
        <strain evidence="2 3">CCMP2467</strain>
    </source>
</reference>
<dbReference type="Pfam" id="PF08795">
    <property type="entry name" value="DUF1796"/>
    <property type="match status" value="1"/>
</dbReference>
<evidence type="ECO:0000256" key="1">
    <source>
        <dbReference type="SAM" id="MobiDB-lite"/>
    </source>
</evidence>
<evidence type="ECO:0000313" key="2">
    <source>
        <dbReference type="EMBL" id="OLQ10311.1"/>
    </source>
</evidence>
<dbReference type="AlphaFoldDB" id="A0A1Q9ESC5"/>
<evidence type="ECO:0000313" key="3">
    <source>
        <dbReference type="Proteomes" id="UP000186817"/>
    </source>
</evidence>
<feature type="compositionally biased region" description="Low complexity" evidence="1">
    <location>
        <begin position="264"/>
        <end position="278"/>
    </location>
</feature>
<dbReference type="InterPro" id="IPR014903">
    <property type="entry name" value="DUF1796"/>
</dbReference>
<organism evidence="2 3">
    <name type="scientific">Symbiodinium microadriaticum</name>
    <name type="common">Dinoflagellate</name>
    <name type="synonym">Zooxanthella microadriatica</name>
    <dbReference type="NCBI Taxonomy" id="2951"/>
    <lineage>
        <taxon>Eukaryota</taxon>
        <taxon>Sar</taxon>
        <taxon>Alveolata</taxon>
        <taxon>Dinophyceae</taxon>
        <taxon>Suessiales</taxon>
        <taxon>Symbiodiniaceae</taxon>
        <taxon>Symbiodinium</taxon>
    </lineage>
</organism>
<dbReference type="EMBL" id="LSRX01000081">
    <property type="protein sequence ID" value="OLQ10311.1"/>
    <property type="molecule type" value="Genomic_DNA"/>
</dbReference>
<gene>
    <name evidence="2" type="ORF">AK812_SmicGene6019</name>
</gene>
<comment type="caution">
    <text evidence="2">The sequence shown here is derived from an EMBL/GenBank/DDBJ whole genome shotgun (WGS) entry which is preliminary data.</text>
</comment>
<proteinExistence type="predicted"/>
<dbReference type="OrthoDB" id="444756at2759"/>
<keyword evidence="3" id="KW-1185">Reference proteome</keyword>
<sequence length="313" mass="35095">MARLAPGAENEFKHVISLGCRCSQSSVYKAMGARRYACPFDWIFSSAAMVSHCLRDDFRDFLDKRQYYLNGTSFDSIGLKPGSAPRERKLIGHNTYSEMTAGVGRGTIFNHRDPLHDDSDYLYIERCVQRFRCLLGSADRKLFVVLNLNRQLWIEADLMELFRELSQRTCNFLLLVLDCSGKNIGPTAARMPAEELCRQSHPGQRDLLMCRLPCVGDNTGSYFRDDTDAQRVRAILLEPFRFDLAPDPLLETEAGQGPRLAADAADAAGSASGYAAGALPRSVRRWSEAPKAESQSEAEEAEEKPKRRWGRAS</sequence>
<feature type="region of interest" description="Disordered" evidence="1">
    <location>
        <begin position="264"/>
        <end position="313"/>
    </location>
</feature>